<accession>A0A183ETW5</accession>
<sequence length="68" mass="8070">LLETTLERVPLLRLRHNLVDRPWNDEGVEWYRRIMTSLGDKVVGEKLQQRSYTSVFSPYIFLVTAICF</sequence>
<proteinExistence type="predicted"/>
<dbReference type="AlphaFoldDB" id="A0A183ETW5"/>
<protein>
    <submittedName>
        <fullName evidence="1">ABC transporter permease</fullName>
    </submittedName>
</protein>
<dbReference type="WBParaSite" id="GPUH_0002443601-mRNA-1">
    <property type="protein sequence ID" value="GPUH_0002443601-mRNA-1"/>
    <property type="gene ID" value="GPUH_0002443601"/>
</dbReference>
<evidence type="ECO:0000313" key="1">
    <source>
        <dbReference type="WBParaSite" id="GPUH_0002443601-mRNA-1"/>
    </source>
</evidence>
<reference evidence="1" key="1">
    <citation type="submission" date="2016-06" db="UniProtKB">
        <authorList>
            <consortium name="WormBaseParasite"/>
        </authorList>
    </citation>
    <scope>IDENTIFICATION</scope>
</reference>
<organism evidence="1">
    <name type="scientific">Gongylonema pulchrum</name>
    <dbReference type="NCBI Taxonomy" id="637853"/>
    <lineage>
        <taxon>Eukaryota</taxon>
        <taxon>Metazoa</taxon>
        <taxon>Ecdysozoa</taxon>
        <taxon>Nematoda</taxon>
        <taxon>Chromadorea</taxon>
        <taxon>Rhabditida</taxon>
        <taxon>Spirurina</taxon>
        <taxon>Spiruromorpha</taxon>
        <taxon>Spiruroidea</taxon>
        <taxon>Gongylonematidae</taxon>
        <taxon>Gongylonema</taxon>
    </lineage>
</organism>
<name>A0A183ETW5_9BILA</name>